<organism evidence="1 2">
    <name type="scientific">Xylanibacter rodentium</name>
    <dbReference type="NCBI Taxonomy" id="2736289"/>
    <lineage>
        <taxon>Bacteria</taxon>
        <taxon>Pseudomonadati</taxon>
        <taxon>Bacteroidota</taxon>
        <taxon>Bacteroidia</taxon>
        <taxon>Bacteroidales</taxon>
        <taxon>Prevotellaceae</taxon>
        <taxon>Xylanibacter</taxon>
    </lineage>
</organism>
<proteinExistence type="predicted"/>
<dbReference type="EMBL" id="JABKKE010000007">
    <property type="protein sequence ID" value="NPE13769.1"/>
    <property type="molecule type" value="Genomic_DNA"/>
</dbReference>
<sequence>MKRKYFLIMGLVSGLWTVGIEAREYSEVTDDVPKVTNDKRYARGATMAFGRMSVSSTGQIAERGFCWAETPEPTIDDFKTTRYMDNNGRIYRLDNLKPATLYYMRAYAVTKDQKVGYGDVVRFYTIPKGDIRYNIREGGDAATVARITNAVEDAVGYWNNLTEIKNFTTSVGYESGVPTADCSYGGWIRVGSNASYQATGTILHELLHGVGVIPWADTEWSRHNLRASVNGDGYGTGQWLGDRVTQLLRFWDNSPTAQLNGDYQHMWPYGINGAHEDNHTELLYIGNGLVCQALGEDGLQHTGTSFAQPYYAFEHEEGKKYYIKNESEEHGLYSSYLVTTAEGNLVWREMNAATAISNDSAAWTVTFTPENQYYQLRNVATGGYISYLTTGTNGIKTVKDVVPADKENFQLMRGRTEVVMGGKAMEQRGFWIISPAGNWKPRCLQAGKDGITSSATFNIANSSVRQRWLILGSDEAGMVETAAIDGMKAVVMDALDCLKKLMAVPHAEDVDGTDDSANATIARIESAIAGATDIKELEPLESEVREAIGSFLRNATPLSPEEPFDITYMIVNPNMESADGWSVKPTVNHSCGEFYETTFDMNQMLDNMPAGTYRFCAKAFQRPGSASTVYTDYSKGINKVTAYLYAGSIKEKVANIASEAQTKKLGGSESTVGGNKYIPNDMNSASIYFAKGLYDNSVATTVAKDGNSLKVGISSVSMPSQYWCIFDDFRLYFYGSIPKDVVTSVDMTVVDRGNFGKVDVYSVDGRLVRKAADGISGLPKGIYIVNGKKFVVK</sequence>
<name>A0ABX2ASQ3_9BACT</name>
<comment type="caution">
    <text evidence="1">The sequence shown here is derived from an EMBL/GenBank/DDBJ whole genome shotgun (WGS) entry which is preliminary data.</text>
</comment>
<protein>
    <submittedName>
        <fullName evidence="1">T9SS type A sorting domain-containing protein</fullName>
    </submittedName>
</protein>
<dbReference type="GeneID" id="82157197"/>
<reference evidence="1 2" key="1">
    <citation type="submission" date="2020-05" db="EMBL/GenBank/DDBJ databases">
        <title>Distinct polysaccharide utilization as determinants for interspecies competition between intestinal Prevotella spp.</title>
        <authorList>
            <person name="Galvez E.J.C."/>
            <person name="Iljazovic A."/>
            <person name="Strowig T."/>
        </authorList>
    </citation>
    <scope>NUCLEOTIDE SEQUENCE [LARGE SCALE GENOMIC DNA]</scope>
    <source>
        <strain evidence="1 2">PROD</strain>
    </source>
</reference>
<evidence type="ECO:0000313" key="2">
    <source>
        <dbReference type="Proteomes" id="UP001193734"/>
    </source>
</evidence>
<evidence type="ECO:0000313" key="1">
    <source>
        <dbReference type="EMBL" id="NPE13769.1"/>
    </source>
</evidence>
<dbReference type="RefSeq" id="WP_172324742.1">
    <property type="nucleotide sequence ID" value="NZ_CASGXU010000001.1"/>
</dbReference>
<accession>A0ABX2ASQ3</accession>
<gene>
    <name evidence="1" type="ORF">HPS55_05410</name>
</gene>
<dbReference type="Proteomes" id="UP001193734">
    <property type="component" value="Unassembled WGS sequence"/>
</dbReference>
<keyword evidence="2" id="KW-1185">Reference proteome</keyword>